<proteinExistence type="inferred from homology"/>
<evidence type="ECO:0000259" key="7">
    <source>
        <dbReference type="Pfam" id="PF01975"/>
    </source>
</evidence>
<reference evidence="9" key="1">
    <citation type="journal article" date="2019" name="Int. J. Syst. Evol. Microbiol.">
        <title>The Global Catalogue of Microorganisms (GCM) 10K type strain sequencing project: providing services to taxonomists for standard genome sequencing and annotation.</title>
        <authorList>
            <consortium name="The Broad Institute Genomics Platform"/>
            <consortium name="The Broad Institute Genome Sequencing Center for Infectious Disease"/>
            <person name="Wu L."/>
            <person name="Ma J."/>
        </authorList>
    </citation>
    <scope>NUCLEOTIDE SEQUENCE [LARGE SCALE GENOMIC DNA]</scope>
    <source>
        <strain evidence="9">CCUG 52537</strain>
    </source>
</reference>
<keyword evidence="6" id="KW-0732">Signal</keyword>
<comment type="similarity">
    <text evidence="2 5">Belongs to the SurE nucleotidase family.</text>
</comment>
<keyword evidence="4 5" id="KW-0378">Hydrolase</keyword>
<dbReference type="PANTHER" id="PTHR30457:SF0">
    <property type="entry name" value="PHOSPHATASE, PUTATIVE (AFU_ORTHOLOGUE AFUA_4G01070)-RELATED"/>
    <property type="match status" value="1"/>
</dbReference>
<dbReference type="Pfam" id="PF01975">
    <property type="entry name" value="SurE"/>
    <property type="match status" value="1"/>
</dbReference>
<evidence type="ECO:0000256" key="4">
    <source>
        <dbReference type="ARBA" id="ARBA00022801"/>
    </source>
</evidence>
<feature type="domain" description="Survival protein SurE-like phosphatase/nucleotidase" evidence="7">
    <location>
        <begin position="26"/>
        <end position="193"/>
    </location>
</feature>
<feature type="binding site" evidence="5">
    <location>
        <position position="61"/>
    </location>
    <ligand>
        <name>a divalent metal cation</name>
        <dbReference type="ChEBI" id="CHEBI:60240"/>
    </ligand>
</feature>
<keyword evidence="5" id="KW-0547">Nucleotide-binding</keyword>
<keyword evidence="5" id="KW-0963">Cytoplasm</keyword>
<dbReference type="InterPro" id="IPR002828">
    <property type="entry name" value="SurE-like_Pase/nucleotidase"/>
</dbReference>
<feature type="binding site" evidence="5">
    <location>
        <position position="31"/>
    </location>
    <ligand>
        <name>a divalent metal cation</name>
        <dbReference type="ChEBI" id="CHEBI:60240"/>
    </ligand>
</feature>
<feature type="binding site" evidence="5">
    <location>
        <position position="118"/>
    </location>
    <ligand>
        <name>a divalent metal cation</name>
        <dbReference type="ChEBI" id="CHEBI:60240"/>
    </ligand>
</feature>
<keyword evidence="9" id="KW-1185">Reference proteome</keyword>
<dbReference type="SUPFAM" id="SSF64167">
    <property type="entry name" value="SurE-like"/>
    <property type="match status" value="1"/>
</dbReference>
<dbReference type="PROSITE" id="PS51257">
    <property type="entry name" value="PROKAR_LIPOPROTEIN"/>
    <property type="match status" value="1"/>
</dbReference>
<comment type="function">
    <text evidence="5">Nucleotidase that shows phosphatase activity on nucleoside 5'-monophosphates.</text>
</comment>
<comment type="cofactor">
    <cofactor evidence="5">
        <name>a divalent metal cation</name>
        <dbReference type="ChEBI" id="CHEBI:60240"/>
    </cofactor>
    <text evidence="5">Binds 1 divalent metal cation per subunit.</text>
</comment>
<dbReference type="GO" id="GO:0008254">
    <property type="term" value="F:3'-nucleotidase activity"/>
    <property type="evidence" value="ECO:0007669"/>
    <property type="project" value="UniProtKB-EC"/>
</dbReference>
<feature type="binding site" evidence="5">
    <location>
        <position position="30"/>
    </location>
    <ligand>
        <name>a divalent metal cation</name>
        <dbReference type="ChEBI" id="CHEBI:60240"/>
    </ligand>
</feature>
<dbReference type="GO" id="GO:0008253">
    <property type="term" value="F:5'-nucleotidase activity"/>
    <property type="evidence" value="ECO:0007669"/>
    <property type="project" value="UniProtKB-EC"/>
</dbReference>
<sequence>MLKPVIAASFLFAAASPAAAGGCRLLIVNDDGVGAPGIAALADALRADCEVVVSAPAGEQSGASHAIPNVRDGLRVRSVAVGSGTGYAVEGSPAEAAGLGLTALSDGRRFDLVVSGINRGENTGLANLYSGTVNAAVEALVRGVPAIAISQDMGYGRDYAASAEIARKLVRKTLAKRLPEGVMLNVNIPMNPKGVTIAPARGMTVRIAGFDAADAGEGVTLYRARIAEETAPPAAGDVAAYRAGHITITPLALDRTDRAALRAVRWAAHAGF</sequence>
<comment type="subcellular location">
    <subcellularLocation>
        <location evidence="5">Cytoplasm</location>
    </subcellularLocation>
</comment>
<dbReference type="NCBIfam" id="TIGR00087">
    <property type="entry name" value="surE"/>
    <property type="match status" value="1"/>
</dbReference>
<dbReference type="PANTHER" id="PTHR30457">
    <property type="entry name" value="5'-NUCLEOTIDASE SURE"/>
    <property type="match status" value="1"/>
</dbReference>
<comment type="caution">
    <text evidence="8">The sequence shown here is derived from an EMBL/GenBank/DDBJ whole genome shotgun (WGS) entry which is preliminary data.</text>
</comment>
<dbReference type="Gene3D" id="3.40.1210.10">
    <property type="entry name" value="Survival protein SurE-like phosphatase/nucleotidase"/>
    <property type="match status" value="1"/>
</dbReference>
<evidence type="ECO:0000256" key="5">
    <source>
        <dbReference type="HAMAP-Rule" id="MF_00060"/>
    </source>
</evidence>
<protein>
    <recommendedName>
        <fullName evidence="5">5'-nucleotidase SurE</fullName>
        <ecNumber evidence="5">3.1.3.5</ecNumber>
    </recommendedName>
    <alternativeName>
        <fullName evidence="5">Nucleoside 5'-monophosphate phosphohydrolase</fullName>
    </alternativeName>
</protein>
<organism evidence="8 9">
    <name type="scientific">Sphingosinicella xenopeptidilytica</name>
    <dbReference type="NCBI Taxonomy" id="364098"/>
    <lineage>
        <taxon>Bacteria</taxon>
        <taxon>Pseudomonadati</taxon>
        <taxon>Pseudomonadota</taxon>
        <taxon>Alphaproteobacteria</taxon>
        <taxon>Sphingomonadales</taxon>
        <taxon>Sphingosinicellaceae</taxon>
        <taxon>Sphingosinicella</taxon>
    </lineage>
</organism>
<comment type="catalytic activity">
    <reaction evidence="1 5">
        <text>a ribonucleoside 5'-phosphate + H2O = a ribonucleoside + phosphate</text>
        <dbReference type="Rhea" id="RHEA:12484"/>
        <dbReference type="ChEBI" id="CHEBI:15377"/>
        <dbReference type="ChEBI" id="CHEBI:18254"/>
        <dbReference type="ChEBI" id="CHEBI:43474"/>
        <dbReference type="ChEBI" id="CHEBI:58043"/>
        <dbReference type="EC" id="3.1.3.5"/>
    </reaction>
</comment>
<name>A0ABW3C9C8_SPHXN</name>
<dbReference type="HAMAP" id="MF_00060">
    <property type="entry name" value="SurE"/>
    <property type="match status" value="1"/>
</dbReference>
<evidence type="ECO:0000313" key="9">
    <source>
        <dbReference type="Proteomes" id="UP001597124"/>
    </source>
</evidence>
<gene>
    <name evidence="5 8" type="primary">surE</name>
    <name evidence="8" type="ORF">ACFQ00_19310</name>
</gene>
<feature type="chain" id="PRO_5046675600" description="5'-nucleotidase SurE" evidence="6">
    <location>
        <begin position="21"/>
        <end position="272"/>
    </location>
</feature>
<evidence type="ECO:0000256" key="2">
    <source>
        <dbReference type="ARBA" id="ARBA00011062"/>
    </source>
</evidence>
<feature type="signal peptide" evidence="6">
    <location>
        <begin position="1"/>
        <end position="20"/>
    </location>
</feature>
<evidence type="ECO:0000256" key="6">
    <source>
        <dbReference type="SAM" id="SignalP"/>
    </source>
</evidence>
<dbReference type="EC" id="3.1.3.5" evidence="5"/>
<dbReference type="Proteomes" id="UP001597124">
    <property type="component" value="Unassembled WGS sequence"/>
</dbReference>
<dbReference type="EMBL" id="JBHTIK010000015">
    <property type="protein sequence ID" value="MFD0850485.1"/>
    <property type="molecule type" value="Genomic_DNA"/>
</dbReference>
<dbReference type="InterPro" id="IPR036523">
    <property type="entry name" value="SurE-like_sf"/>
</dbReference>
<evidence type="ECO:0000256" key="1">
    <source>
        <dbReference type="ARBA" id="ARBA00000815"/>
    </source>
</evidence>
<keyword evidence="3 5" id="KW-0479">Metal-binding</keyword>
<accession>A0ABW3C9C8</accession>
<dbReference type="InterPro" id="IPR030048">
    <property type="entry name" value="SurE"/>
</dbReference>
<evidence type="ECO:0000313" key="8">
    <source>
        <dbReference type="EMBL" id="MFD0850485.1"/>
    </source>
</evidence>
<dbReference type="RefSeq" id="WP_381494844.1">
    <property type="nucleotide sequence ID" value="NZ_JBHTIK010000015.1"/>
</dbReference>
<evidence type="ECO:0000256" key="3">
    <source>
        <dbReference type="ARBA" id="ARBA00022723"/>
    </source>
</evidence>